<keyword evidence="3" id="KW-1185">Reference proteome</keyword>
<gene>
    <name evidence="2" type="ORF">ACFOJE_07000</name>
</gene>
<dbReference type="InterPro" id="IPR050228">
    <property type="entry name" value="Carboxylesterase_BioH"/>
</dbReference>
<accession>A0ABV7ARM5</accession>
<evidence type="ECO:0000259" key="1">
    <source>
        <dbReference type="Pfam" id="PF12697"/>
    </source>
</evidence>
<proteinExistence type="predicted"/>
<dbReference type="PANTHER" id="PTHR43194">
    <property type="entry name" value="HYDROLASE ALPHA/BETA FOLD FAMILY"/>
    <property type="match status" value="1"/>
</dbReference>
<evidence type="ECO:0000313" key="2">
    <source>
        <dbReference type="EMBL" id="MFC2971960.1"/>
    </source>
</evidence>
<dbReference type="RefSeq" id="WP_377813577.1">
    <property type="nucleotide sequence ID" value="NZ_JBHRSJ010000012.1"/>
</dbReference>
<dbReference type="Pfam" id="PF12697">
    <property type="entry name" value="Abhydrolase_6"/>
    <property type="match status" value="1"/>
</dbReference>
<dbReference type="Gene3D" id="3.40.50.1820">
    <property type="entry name" value="alpha/beta hydrolase"/>
    <property type="match status" value="1"/>
</dbReference>
<dbReference type="InterPro" id="IPR000073">
    <property type="entry name" value="AB_hydrolase_1"/>
</dbReference>
<sequence>MRESLILLPGWGMGPAALQPLALALGEHDLSVELAELPALTLNDPEAWLDELDARLPHDCWFGGWSLGGMLAVALAARRGARCRGVVTLASNACCVAREDWPQAMPVETFAAFRDGFARSDIATLKRFTLLCAQGCGDARGQARQLGQGVPALDPAQLMAGLDVLAALDNRAALAGFAGPQLHLLAELDAVVPAEAAERLLALLPAGEVDVIEQTGHAFVLEQPEALAAMIAEFIREAGDV</sequence>
<keyword evidence="2" id="KW-0378">Hydrolase</keyword>
<dbReference type="Proteomes" id="UP001595457">
    <property type="component" value="Unassembled WGS sequence"/>
</dbReference>
<organism evidence="2 3">
    <name type="scientific">Azotobacter bryophylli</name>
    <dbReference type="NCBI Taxonomy" id="1986537"/>
    <lineage>
        <taxon>Bacteria</taxon>
        <taxon>Pseudomonadati</taxon>
        <taxon>Pseudomonadota</taxon>
        <taxon>Gammaproteobacteria</taxon>
        <taxon>Pseudomonadales</taxon>
        <taxon>Pseudomonadaceae</taxon>
        <taxon>Azotobacter</taxon>
    </lineage>
</organism>
<dbReference type="SUPFAM" id="SSF53474">
    <property type="entry name" value="alpha/beta-Hydrolases"/>
    <property type="match status" value="1"/>
</dbReference>
<feature type="domain" description="AB hydrolase-1" evidence="1">
    <location>
        <begin position="5"/>
        <end position="229"/>
    </location>
</feature>
<name>A0ABV7ARM5_9GAMM</name>
<comment type="caution">
    <text evidence="2">The sequence shown here is derived from an EMBL/GenBank/DDBJ whole genome shotgun (WGS) entry which is preliminary data.</text>
</comment>
<dbReference type="PANTHER" id="PTHR43194:SF5">
    <property type="entry name" value="PIMELOYL-[ACYL-CARRIER PROTEIN] METHYL ESTER ESTERASE"/>
    <property type="match status" value="1"/>
</dbReference>
<dbReference type="EMBL" id="JBHRSJ010000012">
    <property type="protein sequence ID" value="MFC2971960.1"/>
    <property type="molecule type" value="Genomic_DNA"/>
</dbReference>
<reference evidence="3" key="1">
    <citation type="journal article" date="2019" name="Int. J. Syst. Evol. Microbiol.">
        <title>The Global Catalogue of Microorganisms (GCM) 10K type strain sequencing project: providing services to taxonomists for standard genome sequencing and annotation.</title>
        <authorList>
            <consortium name="The Broad Institute Genomics Platform"/>
            <consortium name="The Broad Institute Genome Sequencing Center for Infectious Disease"/>
            <person name="Wu L."/>
            <person name="Ma J."/>
        </authorList>
    </citation>
    <scope>NUCLEOTIDE SEQUENCE [LARGE SCALE GENOMIC DNA]</scope>
    <source>
        <strain evidence="3">KCTC 62195</strain>
    </source>
</reference>
<protein>
    <submittedName>
        <fullName evidence="2">Alpha/beta fold hydrolase</fullName>
    </submittedName>
</protein>
<dbReference type="GO" id="GO:0016787">
    <property type="term" value="F:hydrolase activity"/>
    <property type="evidence" value="ECO:0007669"/>
    <property type="project" value="UniProtKB-KW"/>
</dbReference>
<dbReference type="InterPro" id="IPR029058">
    <property type="entry name" value="AB_hydrolase_fold"/>
</dbReference>
<evidence type="ECO:0000313" key="3">
    <source>
        <dbReference type="Proteomes" id="UP001595457"/>
    </source>
</evidence>